<sequence length="1887" mass="210521">MAASMLDQTGDGQHAANQCENDGNFAVICSFFYKFSESLGITYNIQHLKEMIEDSNHLSEELVELHIKLLRKRRKYINKDKWERALVKFCAEYSNVDSWELERYGYKNSKLSIKLELLKRLLEAQFDYNSKFKLEVNAIDAQTLRILPMGRDVNGHMYWYQLDPEYNFRIYREEVEDEQSWLLVCQNKTQLEALITNLQTNNTIDALNKEETSSLSDTNDDTNSNLNIKLSHNLKQESNSNSVDMEVKTPPVEPKVSAETKVLSTKTVANEVTKECGDEKMMTEDVVTCIREVCADMCTKIESNSVSKCAIKCEPKTEQLIRDHQKSLTLEIKAEPMDDTNESAVKSVANGLIGSEKTSILSHIKCETTEELDLKANCLNTSAKVSDFVVKTDDNKQLSEEKTIFDEIKSEVNGFEHKICVNNNQIENNIGSDFYFNTDSRHCKTNIDLDIEIDSQTVCDVKDVMEGIVGRVSDQLCPLVVQSTRKEATNRQHNSHSGGHSSGAVTDMTLLSIEQTVSVLCDSLVDDVCKESEQTDTSTASGGRGRGRGRGRGSSRGRGRGRGRASASVAKVNIYNKSNRSRSKSSESRDERAEEEEAEEESFPQKRTSRRIQALQERKAIEMSEQLRKEQQRIEQLAKKRNDLIAAKTDDQSVVSNGTKKKGRKQLIESEEEEGEEEEEEAEEEEVDSDASEDKKHKKKRGRKRKNGPNSKPWEESDSSKSSAEEEEEEHEDEEEEEVLKFEDNDDEFACEESDSDAEPVVVRRARTVRKVRSDSSDSNSSSSESEVENDDKPCGRCGKYDHPEWILLCDKCDDGFHTACLRPPLLIIPAGEWFCPPCEHKMLCEKLCEELSTLAVHLAKKEREELRKQRLKYVAISVDNILKNPVARNKSKSQEFADDLLAVDEDNDGGGDENAAGNELADGHNETNNEPKAKSKHRKRVVRSDDDDDEDNSDEDDDESDREDDIGRALWSDEEEEEEVDKYAAIKSRRNRSRKNINYKFSEYDQMIKSAIEMEIEYDYDPEEVPASGVQSKGKDMSNIIASTTEELDFSITPIGDKVDAPLVDKSQELLTNESVDKASEGTTPMVKAVVSEGKKIDGMSDEEEAEAEEEEDDDEYDTDESFLKSKSKQNNKRTKGSKGSRKRHRGLNDLSDTTEDDDYKDEDFKGDDSDATEVGEGSDEDFDADDGSTQEDEEASDDSDFKYTRRRSGRNARQSSKKSSKSRGKSGRNSGRRGYRRDAFVVDSDESEGDFRGGRSKARGGRAAARKKVSYAEETETETDEEKYYKPATNKKKKSRNDSESSDEEWGRQGVKESKTSKAERKLKKLWEESDDEEEDEEEDNDNEDEDNDNEGESEEEGKSEAKPGPKSSKPAADAPPAERLSMKGKPRLSKARGLANLKEDSDDDEDSDSNVKKSTKSNKKSKRVVESDDEISDKVSEKKPKPMTGADTTVQNKSELSERLGTEPIKSGVVCDPTLMNQSLTDNQVAVEAISVPPPLLHNKDPQLSSSMVPITAVPHMTGPPLNSYPPHPTDNLSMKPTPVPHMDPNYHKTNNNVDEYYSLTPMDGYPVSRPPPLKPTSVADPYHQSSSPPRIMSLDPNPGYPRHPQEYPNAPIGHPLQATKGLMDPRMENPYIGHSMPPNVRPMHQFAHQPPPLRNDLRPMHGPPHSGHPFGGHYYPPVPPEAAHPYYARPPVTRHDTPPYSPAHIRPPTNSPMNAVPPPGAPPRTTAPPTSSSMPGQPPPNYRPPSGPHWGPQTSPNRSPMPAGYSFPGHPHPSAAAYYSRQPGPPGQPIPGHQSAHMMPLPPSPYPHSPYQSYGYFGPNAGPGAPNGAFMMANLLQHRPHAPEEAGPPGAGHPVVPPAPPAASTASVTTPTTTCAPTTAAKH</sequence>
<feature type="compositionally biased region" description="Acidic residues" evidence="5">
    <location>
        <begin position="669"/>
        <end position="691"/>
    </location>
</feature>
<feature type="compositionally biased region" description="Basic and acidic residues" evidence="5">
    <location>
        <begin position="922"/>
        <end position="934"/>
    </location>
</feature>
<evidence type="ECO:0000313" key="7">
    <source>
        <dbReference type="EMBL" id="CAD7621264.1"/>
    </source>
</evidence>
<feature type="compositionally biased region" description="Low complexity" evidence="5">
    <location>
        <begin position="1849"/>
        <end position="1858"/>
    </location>
</feature>
<feature type="region of interest" description="Disordered" evidence="5">
    <location>
        <begin position="643"/>
        <end position="744"/>
    </location>
</feature>
<protein>
    <recommendedName>
        <fullName evidence="6">PHD-type domain-containing protein</fullName>
    </recommendedName>
</protein>
<dbReference type="InterPro" id="IPR013083">
    <property type="entry name" value="Znf_RING/FYVE/PHD"/>
</dbReference>
<dbReference type="EMBL" id="OC855115">
    <property type="protein sequence ID" value="CAD7621264.1"/>
    <property type="molecule type" value="Genomic_DNA"/>
</dbReference>
<feature type="compositionally biased region" description="Pro residues" evidence="5">
    <location>
        <begin position="1740"/>
        <end position="1751"/>
    </location>
</feature>
<feature type="region of interest" description="Disordered" evidence="5">
    <location>
        <begin position="1652"/>
        <end position="1808"/>
    </location>
</feature>
<feature type="region of interest" description="Disordered" evidence="5">
    <location>
        <begin position="1844"/>
        <end position="1887"/>
    </location>
</feature>
<feature type="region of interest" description="Disordered" evidence="5">
    <location>
        <begin position="770"/>
        <end position="794"/>
    </location>
</feature>
<proteinExistence type="predicted"/>
<feature type="compositionally biased region" description="Low complexity" evidence="5">
    <location>
        <begin position="1367"/>
        <end position="1381"/>
    </location>
</feature>
<dbReference type="SUPFAM" id="SSF57903">
    <property type="entry name" value="FYVE/PHD zinc finger"/>
    <property type="match status" value="1"/>
</dbReference>
<dbReference type="InterPro" id="IPR019786">
    <property type="entry name" value="Zinc_finger_PHD-type_CS"/>
</dbReference>
<evidence type="ECO:0000259" key="6">
    <source>
        <dbReference type="PROSITE" id="PS50016"/>
    </source>
</evidence>
<dbReference type="PANTHER" id="PTHR14296:SF16">
    <property type="entry name" value="REMODELING AND SPACING FACTOR 1"/>
    <property type="match status" value="1"/>
</dbReference>
<feature type="compositionally biased region" description="Basic residues" evidence="5">
    <location>
        <begin position="1416"/>
        <end position="1425"/>
    </location>
</feature>
<evidence type="ECO:0000313" key="8">
    <source>
        <dbReference type="Proteomes" id="UP000759131"/>
    </source>
</evidence>
<dbReference type="PANTHER" id="PTHR14296">
    <property type="entry name" value="REMODELING AND SPACING FACTOR 1"/>
    <property type="match status" value="1"/>
</dbReference>
<gene>
    <name evidence="7" type="ORF">OSB1V03_LOCUS1736</name>
</gene>
<dbReference type="Proteomes" id="UP000759131">
    <property type="component" value="Unassembled WGS sequence"/>
</dbReference>
<feature type="region of interest" description="Disordered" evidence="5">
    <location>
        <begin position="531"/>
        <end position="611"/>
    </location>
</feature>
<feature type="compositionally biased region" description="Pro residues" evidence="5">
    <location>
        <begin position="1719"/>
        <end position="1730"/>
    </location>
</feature>
<evidence type="ECO:0000256" key="3">
    <source>
        <dbReference type="ARBA" id="ARBA00022833"/>
    </source>
</evidence>
<evidence type="ECO:0000256" key="1">
    <source>
        <dbReference type="ARBA" id="ARBA00022723"/>
    </source>
</evidence>
<dbReference type="PROSITE" id="PS01359">
    <property type="entry name" value="ZF_PHD_1"/>
    <property type="match status" value="1"/>
</dbReference>
<dbReference type="OrthoDB" id="10055895at2759"/>
<keyword evidence="3" id="KW-0862">Zinc</keyword>
<dbReference type="InterPro" id="IPR001965">
    <property type="entry name" value="Znf_PHD"/>
</dbReference>
<dbReference type="InterPro" id="IPR028938">
    <property type="entry name" value="Rsf1-like"/>
</dbReference>
<keyword evidence="2 4" id="KW-0863">Zinc-finger</keyword>
<evidence type="ECO:0000256" key="2">
    <source>
        <dbReference type="ARBA" id="ARBA00022771"/>
    </source>
</evidence>
<organism evidence="7">
    <name type="scientific">Medioppia subpectinata</name>
    <dbReference type="NCBI Taxonomy" id="1979941"/>
    <lineage>
        <taxon>Eukaryota</taxon>
        <taxon>Metazoa</taxon>
        <taxon>Ecdysozoa</taxon>
        <taxon>Arthropoda</taxon>
        <taxon>Chelicerata</taxon>
        <taxon>Arachnida</taxon>
        <taxon>Acari</taxon>
        <taxon>Acariformes</taxon>
        <taxon>Sarcoptiformes</taxon>
        <taxon>Oribatida</taxon>
        <taxon>Brachypylina</taxon>
        <taxon>Oppioidea</taxon>
        <taxon>Oppiidae</taxon>
        <taxon>Medioppia</taxon>
    </lineage>
</organism>
<feature type="compositionally biased region" description="Basic residues" evidence="5">
    <location>
        <begin position="1206"/>
        <end position="1237"/>
    </location>
</feature>
<accession>A0A7R9KDT7</accession>
<feature type="compositionally biased region" description="Acidic residues" evidence="5">
    <location>
        <begin position="946"/>
        <end position="965"/>
    </location>
</feature>
<dbReference type="PROSITE" id="PS50016">
    <property type="entry name" value="ZF_PHD_2"/>
    <property type="match status" value="1"/>
</dbReference>
<dbReference type="InterPro" id="IPR019787">
    <property type="entry name" value="Znf_PHD-finger"/>
</dbReference>
<feature type="region of interest" description="Disordered" evidence="5">
    <location>
        <begin position="1074"/>
        <end position="1470"/>
    </location>
</feature>
<feature type="compositionally biased region" description="Acidic residues" evidence="5">
    <location>
        <begin position="1171"/>
        <end position="1200"/>
    </location>
</feature>
<dbReference type="CDD" id="cd15543">
    <property type="entry name" value="PHD_RSF1"/>
    <property type="match status" value="1"/>
</dbReference>
<dbReference type="Pfam" id="PF00628">
    <property type="entry name" value="PHD"/>
    <property type="match status" value="1"/>
</dbReference>
<reference evidence="7" key="1">
    <citation type="submission" date="2020-11" db="EMBL/GenBank/DDBJ databases">
        <authorList>
            <person name="Tran Van P."/>
        </authorList>
    </citation>
    <scope>NUCLEOTIDE SEQUENCE</scope>
</reference>
<feature type="compositionally biased region" description="Basic and acidic residues" evidence="5">
    <location>
        <begin position="1307"/>
        <end position="1330"/>
    </location>
</feature>
<evidence type="ECO:0000256" key="5">
    <source>
        <dbReference type="SAM" id="MobiDB-lite"/>
    </source>
</evidence>
<dbReference type="Gene3D" id="3.30.40.10">
    <property type="entry name" value="Zinc/RING finger domain, C3HC4 (zinc finger)"/>
    <property type="match status" value="1"/>
</dbReference>
<feature type="region of interest" description="Disordered" evidence="5">
    <location>
        <begin position="904"/>
        <end position="983"/>
    </location>
</feature>
<feature type="compositionally biased region" description="Basic residues" evidence="5">
    <location>
        <begin position="1127"/>
        <end position="1147"/>
    </location>
</feature>
<feature type="region of interest" description="Disordered" evidence="5">
    <location>
        <begin position="1573"/>
        <end position="1599"/>
    </location>
</feature>
<feature type="compositionally biased region" description="Low complexity" evidence="5">
    <location>
        <begin position="1866"/>
        <end position="1887"/>
    </location>
</feature>
<evidence type="ECO:0000256" key="4">
    <source>
        <dbReference type="PROSITE-ProRule" id="PRU00146"/>
    </source>
</evidence>
<dbReference type="GO" id="GO:0008270">
    <property type="term" value="F:zinc ion binding"/>
    <property type="evidence" value="ECO:0007669"/>
    <property type="project" value="UniProtKB-KW"/>
</dbReference>
<name>A0A7R9KDT7_9ACAR</name>
<feature type="compositionally biased region" description="Acidic residues" evidence="5">
    <location>
        <begin position="1101"/>
        <end position="1122"/>
    </location>
</feature>
<keyword evidence="1" id="KW-0479">Metal-binding</keyword>
<feature type="compositionally biased region" description="Basic residues" evidence="5">
    <location>
        <begin position="545"/>
        <end position="563"/>
    </location>
</feature>
<feature type="compositionally biased region" description="Basic residues" evidence="5">
    <location>
        <begin position="696"/>
        <end position="707"/>
    </location>
</feature>
<keyword evidence="8" id="KW-1185">Reference proteome</keyword>
<feature type="compositionally biased region" description="Low complexity" evidence="5">
    <location>
        <begin position="1667"/>
        <end position="1679"/>
    </location>
</feature>
<dbReference type="InterPro" id="IPR011011">
    <property type="entry name" value="Znf_FYVE_PHD"/>
</dbReference>
<feature type="compositionally biased region" description="Acidic residues" evidence="5">
    <location>
        <begin position="1154"/>
        <end position="1163"/>
    </location>
</feature>
<feature type="compositionally biased region" description="Acidic residues" evidence="5">
    <location>
        <begin position="593"/>
        <end position="602"/>
    </location>
</feature>
<dbReference type="GO" id="GO:0042393">
    <property type="term" value="F:histone binding"/>
    <property type="evidence" value="ECO:0007669"/>
    <property type="project" value="TreeGrafter"/>
</dbReference>
<feature type="compositionally biased region" description="Acidic residues" evidence="5">
    <location>
        <begin position="725"/>
        <end position="744"/>
    </location>
</feature>
<feature type="compositionally biased region" description="Basic residues" evidence="5">
    <location>
        <begin position="1256"/>
        <end position="1271"/>
    </location>
</feature>
<dbReference type="GO" id="GO:0031213">
    <property type="term" value="C:RSF complex"/>
    <property type="evidence" value="ECO:0007669"/>
    <property type="project" value="InterPro"/>
</dbReference>
<feature type="domain" description="PHD-type" evidence="6">
    <location>
        <begin position="792"/>
        <end position="842"/>
    </location>
</feature>
<dbReference type="GO" id="GO:0045892">
    <property type="term" value="P:negative regulation of DNA-templated transcription"/>
    <property type="evidence" value="ECO:0007669"/>
    <property type="project" value="TreeGrafter"/>
</dbReference>
<dbReference type="EMBL" id="CAJPIZ010000540">
    <property type="protein sequence ID" value="CAG2101694.1"/>
    <property type="molecule type" value="Genomic_DNA"/>
</dbReference>
<feature type="compositionally biased region" description="Acidic residues" evidence="5">
    <location>
        <begin position="1331"/>
        <end position="1358"/>
    </location>
</feature>
<dbReference type="SMART" id="SM00249">
    <property type="entry name" value="PHD"/>
    <property type="match status" value="1"/>
</dbReference>